<comment type="subcellular location">
    <subcellularLocation>
        <location evidence="1">Membrane</location>
        <topology evidence="1">Multi-pass membrane protein</topology>
    </subcellularLocation>
</comment>
<keyword evidence="4 12" id="KW-0894">Sodium channel</keyword>
<keyword evidence="9 13" id="KW-0472">Membrane</keyword>
<dbReference type="Gene3D" id="1.10.287.770">
    <property type="entry name" value="YojJ-like"/>
    <property type="match status" value="1"/>
</dbReference>
<keyword evidence="7" id="KW-0915">Sodium</keyword>
<dbReference type="PANTHER" id="PTHR11690:SF248">
    <property type="entry name" value="PICKPOCKET 17, ISOFORM A"/>
    <property type="match status" value="1"/>
</dbReference>
<evidence type="ECO:0000256" key="12">
    <source>
        <dbReference type="RuleBase" id="RU000679"/>
    </source>
</evidence>
<evidence type="ECO:0000256" key="3">
    <source>
        <dbReference type="ARBA" id="ARBA00022448"/>
    </source>
</evidence>
<keyword evidence="6 13" id="KW-1133">Transmembrane helix</keyword>
<evidence type="ECO:0000256" key="2">
    <source>
        <dbReference type="ARBA" id="ARBA00007193"/>
    </source>
</evidence>
<keyword evidence="15" id="KW-1185">Reference proteome</keyword>
<dbReference type="Pfam" id="PF00858">
    <property type="entry name" value="ASC"/>
    <property type="match status" value="1"/>
</dbReference>
<evidence type="ECO:0000256" key="13">
    <source>
        <dbReference type="SAM" id="Phobius"/>
    </source>
</evidence>
<organism evidence="14 15">
    <name type="scientific">Argiope bruennichi</name>
    <name type="common">Wasp spider</name>
    <name type="synonym">Aranea bruennichi</name>
    <dbReference type="NCBI Taxonomy" id="94029"/>
    <lineage>
        <taxon>Eukaryota</taxon>
        <taxon>Metazoa</taxon>
        <taxon>Ecdysozoa</taxon>
        <taxon>Arthropoda</taxon>
        <taxon>Chelicerata</taxon>
        <taxon>Arachnida</taxon>
        <taxon>Araneae</taxon>
        <taxon>Araneomorphae</taxon>
        <taxon>Entelegynae</taxon>
        <taxon>Araneoidea</taxon>
        <taxon>Araneidae</taxon>
        <taxon>Argiope</taxon>
    </lineage>
</organism>
<reference evidence="14" key="2">
    <citation type="submission" date="2020-06" db="EMBL/GenBank/DDBJ databases">
        <authorList>
            <person name="Sheffer M."/>
        </authorList>
    </citation>
    <scope>NUCLEOTIDE SEQUENCE</scope>
</reference>
<dbReference type="GO" id="GO:0005886">
    <property type="term" value="C:plasma membrane"/>
    <property type="evidence" value="ECO:0007669"/>
    <property type="project" value="TreeGrafter"/>
</dbReference>
<dbReference type="Proteomes" id="UP000807504">
    <property type="component" value="Unassembled WGS sequence"/>
</dbReference>
<feature type="transmembrane region" description="Helical" evidence="13">
    <location>
        <begin position="46"/>
        <end position="68"/>
    </location>
</feature>
<evidence type="ECO:0000256" key="8">
    <source>
        <dbReference type="ARBA" id="ARBA00023065"/>
    </source>
</evidence>
<keyword evidence="3 12" id="KW-0813">Transport</keyword>
<gene>
    <name evidence="14" type="ORF">HNY73_012154</name>
</gene>
<dbReference type="InterPro" id="IPR001873">
    <property type="entry name" value="ENaC"/>
</dbReference>
<evidence type="ECO:0000256" key="6">
    <source>
        <dbReference type="ARBA" id="ARBA00022989"/>
    </source>
</evidence>
<comment type="similarity">
    <text evidence="2 12">Belongs to the amiloride-sensitive sodium channel (TC 1.A.6) family.</text>
</comment>
<evidence type="ECO:0000256" key="11">
    <source>
        <dbReference type="ARBA" id="ARBA00023303"/>
    </source>
</evidence>
<evidence type="ECO:0000256" key="4">
    <source>
        <dbReference type="ARBA" id="ARBA00022461"/>
    </source>
</evidence>
<evidence type="ECO:0000313" key="14">
    <source>
        <dbReference type="EMBL" id="KAF8781791.1"/>
    </source>
</evidence>
<evidence type="ECO:0000313" key="15">
    <source>
        <dbReference type="Proteomes" id="UP000807504"/>
    </source>
</evidence>
<evidence type="ECO:0000256" key="9">
    <source>
        <dbReference type="ARBA" id="ARBA00023136"/>
    </source>
</evidence>
<keyword evidence="5 12" id="KW-0812">Transmembrane</keyword>
<reference evidence="14" key="1">
    <citation type="journal article" date="2020" name="bioRxiv">
        <title>Chromosome-level reference genome of the European wasp spider Argiope bruennichi: a resource for studies on range expansion and evolutionary adaptation.</title>
        <authorList>
            <person name="Sheffer M.M."/>
            <person name="Hoppe A."/>
            <person name="Krehenwinkel H."/>
            <person name="Uhl G."/>
            <person name="Kuss A.W."/>
            <person name="Jensen L."/>
            <person name="Jensen C."/>
            <person name="Gillespie R.G."/>
            <person name="Hoff K.J."/>
            <person name="Prost S."/>
        </authorList>
    </citation>
    <scope>NUCLEOTIDE SEQUENCE</scope>
</reference>
<proteinExistence type="inferred from homology"/>
<evidence type="ECO:0000256" key="7">
    <source>
        <dbReference type="ARBA" id="ARBA00023053"/>
    </source>
</evidence>
<keyword evidence="10 12" id="KW-0739">Sodium transport</keyword>
<evidence type="ECO:0000256" key="10">
    <source>
        <dbReference type="ARBA" id="ARBA00023201"/>
    </source>
</evidence>
<dbReference type="PANTHER" id="PTHR11690">
    <property type="entry name" value="AMILORIDE-SENSITIVE SODIUM CHANNEL-RELATED"/>
    <property type="match status" value="1"/>
</dbReference>
<accession>A0A8T0EVL6</accession>
<sequence>MESRTKSQLERQWTRKQSIQMLRKTSLTAVSSIASTKGTSEKVFKVLVLLFCLVGFLFQSVTFFSYYYEYPTSVDTYIEKPHYTEMPGITFCNTNGINKTKFCSVYPEECHLASKSLCSKYPSYCKANKTLVPKNSSFSKIDEMTLEEFLEVGNKVELSFRKLSGFNDTDLKGPFIRAKTIEGYGRMGCYSWLTVVDTPDDPYMINRTSVIHEPVAKLTFDLSNDDQFIPGQKAGIYFSVHSPFVDDNPYENGHFFKTGRVYKMHISMEKEILLPEPYQTNCTNYTELWLNNNRTGPRIQEMCQHKCILDTDSKFLNCSSIFGLYPHNLRICSHEEIENNMEILLRYGYPCVQNCKDDCAKTKYLEVVKKQFISELTRNEEEYEHAKKLIKVEIYLKDSEVVTFRHRPRYLYVETFSTVGGFIGIWLGISLIQLTDFIETLARILKFIYESRKKSKFEAKIHRNFANN</sequence>
<keyword evidence="11 12" id="KW-0407">Ion channel</keyword>
<dbReference type="AlphaFoldDB" id="A0A8T0EVL6"/>
<evidence type="ECO:0000256" key="5">
    <source>
        <dbReference type="ARBA" id="ARBA00022692"/>
    </source>
</evidence>
<evidence type="ECO:0000256" key="1">
    <source>
        <dbReference type="ARBA" id="ARBA00004141"/>
    </source>
</evidence>
<protein>
    <submittedName>
        <fullName evidence="14">FMRFamide-activated amiloride-sensitive sodium like protein</fullName>
    </submittedName>
</protein>
<keyword evidence="8 12" id="KW-0406">Ion transport</keyword>
<dbReference type="GO" id="GO:0015280">
    <property type="term" value="F:ligand-gated sodium channel activity"/>
    <property type="evidence" value="ECO:0007669"/>
    <property type="project" value="TreeGrafter"/>
</dbReference>
<dbReference type="EMBL" id="JABXBU010001863">
    <property type="protein sequence ID" value="KAF8781791.1"/>
    <property type="molecule type" value="Genomic_DNA"/>
</dbReference>
<name>A0A8T0EVL6_ARGBR</name>
<comment type="caution">
    <text evidence="14">The sequence shown here is derived from an EMBL/GenBank/DDBJ whole genome shotgun (WGS) entry which is preliminary data.</text>
</comment>